<evidence type="ECO:0000313" key="5">
    <source>
        <dbReference type="Proteomes" id="UP000249794"/>
    </source>
</evidence>
<sequence length="198" mass="21600">MIVTVASFKGGVGKTTTAFHLAKFFSLTEEPTLLVDGDPNRSSLSWADRGELPFEVCDFDAIAMAARKAEHIIIDTKSYPDARQLEVLAKGCDLLILPTTADALALDALVSTIKAVRQLKADYSVLLTKLDSRETGSNKAARELFESRDIPIFKQSIRQLSAFKKAALAGVAVCDVADRRAGEAWNEYKLLGKEIHDA</sequence>
<evidence type="ECO:0000256" key="1">
    <source>
        <dbReference type="ARBA" id="ARBA00022741"/>
    </source>
</evidence>
<dbReference type="Proteomes" id="UP000249794">
    <property type="component" value="Unassembled WGS sequence"/>
</dbReference>
<dbReference type="InterPro" id="IPR050678">
    <property type="entry name" value="DNA_Partitioning_ATPase"/>
</dbReference>
<evidence type="ECO:0000259" key="3">
    <source>
        <dbReference type="SMART" id="SM00962"/>
    </source>
</evidence>
<reference evidence="4 5" key="2">
    <citation type="submission" date="2018-06" db="EMBL/GenBank/DDBJ databases">
        <title>Metagenomic assembly of (sub)arctic Cyanobacteria and their associated microbiome from non-axenic cultures.</title>
        <authorList>
            <person name="Baurain D."/>
        </authorList>
    </citation>
    <scope>NUCLEOTIDE SEQUENCE [LARGE SCALE GENOMIC DNA]</scope>
    <source>
        <strain evidence="4">ULC027bin1</strain>
    </source>
</reference>
<reference evidence="5" key="1">
    <citation type="submission" date="2018-04" db="EMBL/GenBank/DDBJ databases">
        <authorList>
            <person name="Cornet L."/>
        </authorList>
    </citation>
    <scope>NUCLEOTIDE SEQUENCE [LARGE SCALE GENOMIC DNA]</scope>
</reference>
<dbReference type="InterPro" id="IPR027417">
    <property type="entry name" value="P-loop_NTPase"/>
</dbReference>
<dbReference type="PIRSF" id="PIRSF009320">
    <property type="entry name" value="Nuc_binding_HP_1000"/>
    <property type="match status" value="1"/>
</dbReference>
<dbReference type="Gene3D" id="3.40.50.300">
    <property type="entry name" value="P-loop containing nucleotide triphosphate hydrolases"/>
    <property type="match status" value="1"/>
</dbReference>
<evidence type="ECO:0000313" key="4">
    <source>
        <dbReference type="EMBL" id="PZO51160.1"/>
    </source>
</evidence>
<dbReference type="InterPro" id="IPR002586">
    <property type="entry name" value="CobQ/CobB/MinD/ParA_Nub-bd_dom"/>
</dbReference>
<name>A0A2W4X2P0_9CYAN</name>
<gene>
    <name evidence="4" type="ORF">DCF15_15110</name>
</gene>
<dbReference type="SMART" id="SM00962">
    <property type="entry name" value="SRP54"/>
    <property type="match status" value="1"/>
</dbReference>
<evidence type="ECO:0000256" key="2">
    <source>
        <dbReference type="ARBA" id="ARBA00023134"/>
    </source>
</evidence>
<organism evidence="4 5">
    <name type="scientific">Phormidesmis priestleyi</name>
    <dbReference type="NCBI Taxonomy" id="268141"/>
    <lineage>
        <taxon>Bacteria</taxon>
        <taxon>Bacillati</taxon>
        <taxon>Cyanobacteriota</taxon>
        <taxon>Cyanophyceae</taxon>
        <taxon>Leptolyngbyales</taxon>
        <taxon>Leptolyngbyaceae</taxon>
        <taxon>Phormidesmis</taxon>
    </lineage>
</organism>
<dbReference type="CDD" id="cd02042">
    <property type="entry name" value="ParAB_family"/>
    <property type="match status" value="1"/>
</dbReference>
<accession>A0A2W4X2P0</accession>
<feature type="domain" description="SRP54-type proteins GTP-binding" evidence="3">
    <location>
        <begin position="3"/>
        <end position="174"/>
    </location>
</feature>
<dbReference type="PANTHER" id="PTHR13696:SF96">
    <property type="entry name" value="COBQ_COBB_MIND_PARA NUCLEOTIDE BINDING DOMAIN-CONTAINING PROTEIN"/>
    <property type="match status" value="1"/>
</dbReference>
<proteinExistence type="predicted"/>
<dbReference type="GO" id="GO:0006614">
    <property type="term" value="P:SRP-dependent cotranslational protein targeting to membrane"/>
    <property type="evidence" value="ECO:0007669"/>
    <property type="project" value="InterPro"/>
</dbReference>
<comment type="caution">
    <text evidence="4">The sequence shown here is derived from an EMBL/GenBank/DDBJ whole genome shotgun (WGS) entry which is preliminary data.</text>
</comment>
<dbReference type="GO" id="GO:0005525">
    <property type="term" value="F:GTP binding"/>
    <property type="evidence" value="ECO:0007669"/>
    <property type="project" value="UniProtKB-KW"/>
</dbReference>
<dbReference type="PANTHER" id="PTHR13696">
    <property type="entry name" value="P-LOOP CONTAINING NUCLEOSIDE TRIPHOSPHATE HYDROLASE"/>
    <property type="match status" value="1"/>
</dbReference>
<dbReference type="EMBL" id="QBMP01000174">
    <property type="protein sequence ID" value="PZO51160.1"/>
    <property type="molecule type" value="Genomic_DNA"/>
</dbReference>
<dbReference type="Pfam" id="PF01656">
    <property type="entry name" value="CbiA"/>
    <property type="match status" value="1"/>
</dbReference>
<dbReference type="SUPFAM" id="SSF52540">
    <property type="entry name" value="P-loop containing nucleoside triphosphate hydrolases"/>
    <property type="match status" value="1"/>
</dbReference>
<keyword evidence="2" id="KW-0342">GTP-binding</keyword>
<dbReference type="InterPro" id="IPR000897">
    <property type="entry name" value="SRP54_GTPase_dom"/>
</dbReference>
<keyword evidence="1" id="KW-0547">Nucleotide-binding</keyword>
<dbReference type="AlphaFoldDB" id="A0A2W4X2P0"/>
<protein>
    <submittedName>
        <fullName evidence="4">ParA family protein</fullName>
    </submittedName>
</protein>